<evidence type="ECO:0000256" key="5">
    <source>
        <dbReference type="ARBA" id="ARBA00023004"/>
    </source>
</evidence>
<comment type="caution">
    <text evidence="10">The sequence shown here is derived from an EMBL/GenBank/DDBJ whole genome shotgun (WGS) entry which is preliminary data.</text>
</comment>
<feature type="transmembrane region" description="Helical" evidence="9">
    <location>
        <begin position="116"/>
        <end position="143"/>
    </location>
</feature>
<evidence type="ECO:0008006" key="12">
    <source>
        <dbReference type="Google" id="ProtNLM"/>
    </source>
</evidence>
<evidence type="ECO:0000256" key="1">
    <source>
        <dbReference type="ARBA" id="ARBA00010617"/>
    </source>
</evidence>
<dbReference type="PROSITE" id="PS00086">
    <property type="entry name" value="CYTOCHROME_P450"/>
    <property type="match status" value="2"/>
</dbReference>
<protein>
    <recommendedName>
        <fullName evidence="12">Cytochrome P450</fullName>
    </recommendedName>
</protein>
<evidence type="ECO:0000313" key="11">
    <source>
        <dbReference type="Proteomes" id="UP000663889"/>
    </source>
</evidence>
<comment type="function">
    <text evidence="6">Cytochromes P450 are a group of heme-thiolate monooxygenases. They oxidize a variety of structurally unrelated compounds, including steroids, fatty acids, and xenobiotics.</text>
</comment>
<comment type="similarity">
    <text evidence="1 8">Belongs to the cytochrome P450 family.</text>
</comment>
<keyword evidence="3 7" id="KW-0479">Metal-binding</keyword>
<evidence type="ECO:0000313" key="10">
    <source>
        <dbReference type="EMBL" id="CAF1316169.1"/>
    </source>
</evidence>
<dbReference type="Gene3D" id="1.10.630.10">
    <property type="entry name" value="Cytochrome P450"/>
    <property type="match status" value="2"/>
</dbReference>
<keyword evidence="9" id="KW-0812">Transmembrane</keyword>
<dbReference type="InterPro" id="IPR050705">
    <property type="entry name" value="Cytochrome_P450_3A"/>
</dbReference>
<dbReference type="InterPro" id="IPR001128">
    <property type="entry name" value="Cyt_P450"/>
</dbReference>
<sequence length="425" mass="48866">MKKSTATVAVQIEDLFIVKLSIVMPFLIPLLTKYVKIHSFLVDTIRTLMPWLISNVEDLPNVWIMKQVGNVVKERLRSETKQLDLLQLMLDAATDDEVKDHDDNELMSKHLHYTEVLMNVFLFMVAGFGTTATMLAFCTYILATEAEVHKKLQAEIDEHWQDNRKELNYDVIANMPYIDMFLREILRMYSFLGRVRIRECNETTVVCGHLIEKGEENITCLSLEIKNNDIKYIDAFKMLYISNNFTSNCSGKIIMPDVHSVHHNIDLWGPEDVNRFIPERHAVKRHPAALIAFGIGPRNCIGRIRECNETTVVCCHLIEKGTIIMPDVHSVHHNIDLWGPEDVNRFIPERHAVKRHPAALIAFGIGPRNCIGMRFALMALKMSLTYLLHTYNILPGEKIPQGMTLRETNVTEPKAINVRLEKRLK</sequence>
<keyword evidence="5 7" id="KW-0408">Iron</keyword>
<keyword evidence="9" id="KW-1133">Transmembrane helix</keyword>
<dbReference type="Pfam" id="PF00067">
    <property type="entry name" value="p450"/>
    <property type="match status" value="3"/>
</dbReference>
<dbReference type="PRINTS" id="PR00463">
    <property type="entry name" value="EP450I"/>
</dbReference>
<comment type="cofactor">
    <cofactor evidence="7">
        <name>heme</name>
        <dbReference type="ChEBI" id="CHEBI:30413"/>
    </cofactor>
</comment>
<evidence type="ECO:0000256" key="4">
    <source>
        <dbReference type="ARBA" id="ARBA00023002"/>
    </source>
</evidence>
<dbReference type="GO" id="GO:0008395">
    <property type="term" value="F:steroid hydroxylase activity"/>
    <property type="evidence" value="ECO:0007669"/>
    <property type="project" value="TreeGrafter"/>
</dbReference>
<feature type="transmembrane region" description="Helical" evidence="9">
    <location>
        <begin position="12"/>
        <end position="31"/>
    </location>
</feature>
<dbReference type="SUPFAM" id="SSF48264">
    <property type="entry name" value="Cytochrome P450"/>
    <property type="match status" value="2"/>
</dbReference>
<dbReference type="PANTHER" id="PTHR24302:SF15">
    <property type="entry name" value="FATTY-ACID PEROXYGENASE"/>
    <property type="match status" value="1"/>
</dbReference>
<dbReference type="PRINTS" id="PR00385">
    <property type="entry name" value="P450"/>
</dbReference>
<evidence type="ECO:0000256" key="6">
    <source>
        <dbReference type="ARBA" id="ARBA00043906"/>
    </source>
</evidence>
<dbReference type="InterPro" id="IPR002401">
    <property type="entry name" value="Cyt_P450_E_grp-I"/>
</dbReference>
<accession>A0A815EKV7</accession>
<evidence type="ECO:0000256" key="9">
    <source>
        <dbReference type="SAM" id="Phobius"/>
    </source>
</evidence>
<dbReference type="Proteomes" id="UP000663889">
    <property type="component" value="Unassembled WGS sequence"/>
</dbReference>
<keyword evidence="8" id="KW-0503">Monooxygenase</keyword>
<proteinExistence type="inferred from homology"/>
<keyword evidence="4 8" id="KW-0560">Oxidoreductase</keyword>
<dbReference type="PANTHER" id="PTHR24302">
    <property type="entry name" value="CYTOCHROME P450 FAMILY 3"/>
    <property type="match status" value="1"/>
</dbReference>
<keyword evidence="2 7" id="KW-0349">Heme</keyword>
<keyword evidence="9" id="KW-0472">Membrane</keyword>
<reference evidence="10" key="1">
    <citation type="submission" date="2021-02" db="EMBL/GenBank/DDBJ databases">
        <authorList>
            <person name="Nowell W R."/>
        </authorList>
    </citation>
    <scope>NUCLEOTIDE SEQUENCE</scope>
</reference>
<evidence type="ECO:0000256" key="7">
    <source>
        <dbReference type="PIRSR" id="PIRSR602401-1"/>
    </source>
</evidence>
<evidence type="ECO:0000256" key="3">
    <source>
        <dbReference type="ARBA" id="ARBA00022723"/>
    </source>
</evidence>
<evidence type="ECO:0000256" key="2">
    <source>
        <dbReference type="ARBA" id="ARBA00022617"/>
    </source>
</evidence>
<gene>
    <name evidence="10" type="ORF">SEV965_LOCUS27063</name>
</gene>
<name>A0A815EKV7_9BILA</name>
<dbReference type="EMBL" id="CAJNOU010002381">
    <property type="protein sequence ID" value="CAF1316169.1"/>
    <property type="molecule type" value="Genomic_DNA"/>
</dbReference>
<evidence type="ECO:0000256" key="8">
    <source>
        <dbReference type="RuleBase" id="RU000461"/>
    </source>
</evidence>
<feature type="binding site" description="axial binding residue" evidence="7">
    <location>
        <position position="370"/>
    </location>
    <ligand>
        <name>heme</name>
        <dbReference type="ChEBI" id="CHEBI:30413"/>
    </ligand>
    <ligandPart>
        <name>Fe</name>
        <dbReference type="ChEBI" id="CHEBI:18248"/>
    </ligandPart>
</feature>
<dbReference type="GO" id="GO:0020037">
    <property type="term" value="F:heme binding"/>
    <property type="evidence" value="ECO:0007669"/>
    <property type="project" value="InterPro"/>
</dbReference>
<organism evidence="10 11">
    <name type="scientific">Rotaria sordida</name>
    <dbReference type="NCBI Taxonomy" id="392033"/>
    <lineage>
        <taxon>Eukaryota</taxon>
        <taxon>Metazoa</taxon>
        <taxon>Spiralia</taxon>
        <taxon>Gnathifera</taxon>
        <taxon>Rotifera</taxon>
        <taxon>Eurotatoria</taxon>
        <taxon>Bdelloidea</taxon>
        <taxon>Philodinida</taxon>
        <taxon>Philodinidae</taxon>
        <taxon>Rotaria</taxon>
    </lineage>
</organism>
<dbReference type="GO" id="GO:0005506">
    <property type="term" value="F:iron ion binding"/>
    <property type="evidence" value="ECO:0007669"/>
    <property type="project" value="InterPro"/>
</dbReference>
<dbReference type="AlphaFoldDB" id="A0A815EKV7"/>
<dbReference type="InterPro" id="IPR017972">
    <property type="entry name" value="Cyt_P450_CS"/>
</dbReference>
<dbReference type="InterPro" id="IPR036396">
    <property type="entry name" value="Cyt_P450_sf"/>
</dbReference>
<dbReference type="GO" id="GO:0016705">
    <property type="term" value="F:oxidoreductase activity, acting on paired donors, with incorporation or reduction of molecular oxygen"/>
    <property type="evidence" value="ECO:0007669"/>
    <property type="project" value="InterPro"/>
</dbReference>